<keyword evidence="5 7" id="KW-1133">Transmembrane helix</keyword>
<accession>A0A2S7U4T9</accession>
<evidence type="ECO:0000256" key="2">
    <source>
        <dbReference type="ARBA" id="ARBA00005745"/>
    </source>
</evidence>
<dbReference type="PRINTS" id="PR00812">
    <property type="entry name" value="BCTERIALGSPF"/>
</dbReference>
<evidence type="ECO:0000256" key="7">
    <source>
        <dbReference type="SAM" id="Phobius"/>
    </source>
</evidence>
<feature type="transmembrane region" description="Helical" evidence="7">
    <location>
        <begin position="220"/>
        <end position="240"/>
    </location>
</feature>
<feature type="domain" description="Type II secretion system protein GspF" evidence="8">
    <location>
        <begin position="269"/>
        <end position="389"/>
    </location>
</feature>
<evidence type="ECO:0000256" key="3">
    <source>
        <dbReference type="ARBA" id="ARBA00022475"/>
    </source>
</evidence>
<evidence type="ECO:0000313" key="9">
    <source>
        <dbReference type="EMBL" id="PQJ30026.1"/>
    </source>
</evidence>
<dbReference type="InterPro" id="IPR018076">
    <property type="entry name" value="T2SS_GspF_dom"/>
</dbReference>
<protein>
    <recommendedName>
        <fullName evidence="8">Type II secretion system protein GspF domain-containing protein</fullName>
    </recommendedName>
</protein>
<dbReference type="GO" id="GO:0005886">
    <property type="term" value="C:plasma membrane"/>
    <property type="evidence" value="ECO:0007669"/>
    <property type="project" value="UniProtKB-SubCell"/>
</dbReference>
<evidence type="ECO:0000256" key="6">
    <source>
        <dbReference type="ARBA" id="ARBA00023136"/>
    </source>
</evidence>
<keyword evidence="3" id="KW-1003">Cell membrane</keyword>
<organism evidence="9 10">
    <name type="scientific">Rubritalea profundi</name>
    <dbReference type="NCBI Taxonomy" id="1658618"/>
    <lineage>
        <taxon>Bacteria</taxon>
        <taxon>Pseudomonadati</taxon>
        <taxon>Verrucomicrobiota</taxon>
        <taxon>Verrucomicrobiia</taxon>
        <taxon>Verrucomicrobiales</taxon>
        <taxon>Rubritaleaceae</taxon>
        <taxon>Rubritalea</taxon>
    </lineage>
</organism>
<dbReference type="RefSeq" id="WP_105044544.1">
    <property type="nucleotide sequence ID" value="NZ_MQWA01000001.1"/>
</dbReference>
<dbReference type="Gene3D" id="1.20.81.30">
    <property type="entry name" value="Type II secretion system (T2SS), domain F"/>
    <property type="match status" value="2"/>
</dbReference>
<evidence type="ECO:0000256" key="4">
    <source>
        <dbReference type="ARBA" id="ARBA00022692"/>
    </source>
</evidence>
<evidence type="ECO:0000256" key="1">
    <source>
        <dbReference type="ARBA" id="ARBA00004651"/>
    </source>
</evidence>
<dbReference type="Pfam" id="PF00482">
    <property type="entry name" value="T2SSF"/>
    <property type="match status" value="2"/>
</dbReference>
<keyword evidence="6 7" id="KW-0472">Membrane</keyword>
<sequence length="395" mass="43612">MPIYSYKAVSSIGEQQQGSIEAFSDQDVAKMLREKSLAVVSIEEVVESAEGLFSWWMVTAADRTMLLRQLAMMTRAGITISSALAEVASSVYKTKVKLSVEDVRNNLQSGESLTGSMAKHPKIFPPLVCGVIEAAEQTGELAPAFERLANILGFRNEVRKQLISSFLYPGIVLIISILVTYALFFKFIPKLAKFLQNLGKPLPTFTRNVFEVADTLKENLILIVVVFVSLVTLFIIVYRMHKGRRLLESMLLRLPVFGKIVTYAEVSMFSSTLRAMMDSGNSLISSLPLLKKSMITAVYSDWIDNSHDKLIQGKSLQQCMDKRLIPSTARSIIKTGELSGSLPTAFGELESHYSSVLQHKINLLVALLNPVLIIFVGSIVAVVYIAIILAIVSVN</sequence>
<keyword evidence="4 7" id="KW-0812">Transmembrane</keyword>
<feature type="transmembrane region" description="Helical" evidence="7">
    <location>
        <begin position="166"/>
        <end position="188"/>
    </location>
</feature>
<feature type="transmembrane region" description="Helical" evidence="7">
    <location>
        <begin position="363"/>
        <end position="392"/>
    </location>
</feature>
<dbReference type="PANTHER" id="PTHR30012">
    <property type="entry name" value="GENERAL SECRETION PATHWAY PROTEIN"/>
    <property type="match status" value="1"/>
</dbReference>
<dbReference type="EMBL" id="MQWA01000001">
    <property type="protein sequence ID" value="PQJ30026.1"/>
    <property type="molecule type" value="Genomic_DNA"/>
</dbReference>
<gene>
    <name evidence="9" type="ORF">BSZ32_17095</name>
</gene>
<comment type="subcellular location">
    <subcellularLocation>
        <location evidence="1">Cell membrane</location>
        <topology evidence="1">Multi-pass membrane protein</topology>
    </subcellularLocation>
</comment>
<dbReference type="InterPro" id="IPR042094">
    <property type="entry name" value="T2SS_GspF_sf"/>
</dbReference>
<comment type="caution">
    <text evidence="9">The sequence shown here is derived from an EMBL/GenBank/DDBJ whole genome shotgun (WGS) entry which is preliminary data.</text>
</comment>
<proteinExistence type="inferred from homology"/>
<dbReference type="PANTHER" id="PTHR30012:SF0">
    <property type="entry name" value="TYPE II SECRETION SYSTEM PROTEIN F-RELATED"/>
    <property type="match status" value="1"/>
</dbReference>
<evidence type="ECO:0000256" key="5">
    <source>
        <dbReference type="ARBA" id="ARBA00022989"/>
    </source>
</evidence>
<dbReference type="InterPro" id="IPR003004">
    <property type="entry name" value="GspF/PilC"/>
</dbReference>
<keyword evidence="10" id="KW-1185">Reference proteome</keyword>
<reference evidence="9 10" key="1">
    <citation type="submission" date="2016-12" db="EMBL/GenBank/DDBJ databases">
        <title>Study of bacterial adaptation to deep sea.</title>
        <authorList>
            <person name="Song J."/>
            <person name="Yoshizawa S."/>
            <person name="Kogure K."/>
        </authorList>
    </citation>
    <scope>NUCLEOTIDE SEQUENCE [LARGE SCALE GENOMIC DNA]</scope>
    <source>
        <strain evidence="9 10">SAORIC-165</strain>
    </source>
</reference>
<evidence type="ECO:0000313" key="10">
    <source>
        <dbReference type="Proteomes" id="UP000239907"/>
    </source>
</evidence>
<dbReference type="AlphaFoldDB" id="A0A2S7U4T9"/>
<name>A0A2S7U4T9_9BACT</name>
<evidence type="ECO:0000259" key="8">
    <source>
        <dbReference type="Pfam" id="PF00482"/>
    </source>
</evidence>
<dbReference type="Proteomes" id="UP000239907">
    <property type="component" value="Unassembled WGS sequence"/>
</dbReference>
<dbReference type="OrthoDB" id="9805682at2"/>
<comment type="similarity">
    <text evidence="2">Belongs to the GSP F family.</text>
</comment>
<feature type="domain" description="Type II secretion system protein GspF" evidence="8">
    <location>
        <begin position="67"/>
        <end position="189"/>
    </location>
</feature>